<feature type="transmembrane region" description="Helical" evidence="8">
    <location>
        <begin position="36"/>
        <end position="61"/>
    </location>
</feature>
<evidence type="ECO:0000313" key="10">
    <source>
        <dbReference type="Proteomes" id="UP001589609"/>
    </source>
</evidence>
<comment type="caution">
    <text evidence="9">The sequence shown here is derived from an EMBL/GenBank/DDBJ whole genome shotgun (WGS) entry which is preliminary data.</text>
</comment>
<evidence type="ECO:0000256" key="3">
    <source>
        <dbReference type="ARBA" id="ARBA00022448"/>
    </source>
</evidence>
<evidence type="ECO:0000256" key="4">
    <source>
        <dbReference type="ARBA" id="ARBA00022544"/>
    </source>
</evidence>
<reference evidence="9 10" key="1">
    <citation type="submission" date="2024-09" db="EMBL/GenBank/DDBJ databases">
        <authorList>
            <person name="Sun Q."/>
            <person name="Mori K."/>
        </authorList>
    </citation>
    <scope>NUCLEOTIDE SEQUENCE [LARGE SCALE GENOMIC DNA]</scope>
    <source>
        <strain evidence="9 10">JCM 11201</strain>
    </source>
</reference>
<feature type="transmembrane region" description="Helical" evidence="8">
    <location>
        <begin position="219"/>
        <end position="244"/>
    </location>
</feature>
<gene>
    <name evidence="9" type="ORF">ACFFMS_25000</name>
</gene>
<feature type="transmembrane region" description="Helical" evidence="8">
    <location>
        <begin position="143"/>
        <end position="165"/>
    </location>
</feature>
<keyword evidence="5 8" id="KW-0812">Transmembrane</keyword>
<keyword evidence="3" id="KW-0813">Transport</keyword>
<evidence type="ECO:0000256" key="1">
    <source>
        <dbReference type="ARBA" id="ARBA00004141"/>
    </source>
</evidence>
<evidence type="ECO:0000256" key="8">
    <source>
        <dbReference type="SAM" id="Phobius"/>
    </source>
</evidence>
<evidence type="ECO:0000256" key="2">
    <source>
        <dbReference type="ARBA" id="ARBA00007998"/>
    </source>
</evidence>
<feature type="transmembrane region" description="Helical" evidence="8">
    <location>
        <begin position="269"/>
        <end position="291"/>
    </location>
</feature>
<dbReference type="NCBIfam" id="TIGR00912">
    <property type="entry name" value="2A0309"/>
    <property type="match status" value="1"/>
</dbReference>
<feature type="transmembrane region" description="Helical" evidence="8">
    <location>
        <begin position="342"/>
        <end position="358"/>
    </location>
</feature>
<keyword evidence="6 8" id="KW-1133">Transmembrane helix</keyword>
<protein>
    <submittedName>
        <fullName evidence="9">GerAB/ArcD/ProY family transporter</fullName>
    </submittedName>
</protein>
<evidence type="ECO:0000256" key="6">
    <source>
        <dbReference type="ARBA" id="ARBA00022989"/>
    </source>
</evidence>
<keyword evidence="7 8" id="KW-0472">Membrane</keyword>
<feature type="transmembrane region" description="Helical" evidence="8">
    <location>
        <begin position="73"/>
        <end position="92"/>
    </location>
</feature>
<keyword evidence="4" id="KW-0309">Germination</keyword>
<organism evidence="9 10">
    <name type="scientific">Ectobacillus funiculus</name>
    <dbReference type="NCBI Taxonomy" id="137993"/>
    <lineage>
        <taxon>Bacteria</taxon>
        <taxon>Bacillati</taxon>
        <taxon>Bacillota</taxon>
        <taxon>Bacilli</taxon>
        <taxon>Bacillales</taxon>
        <taxon>Bacillaceae</taxon>
        <taxon>Ectobacillus</taxon>
    </lineage>
</organism>
<dbReference type="PANTHER" id="PTHR34975:SF2">
    <property type="entry name" value="SPORE GERMINATION PROTEIN A2"/>
    <property type="match status" value="1"/>
</dbReference>
<dbReference type="PANTHER" id="PTHR34975">
    <property type="entry name" value="SPORE GERMINATION PROTEIN A2"/>
    <property type="match status" value="1"/>
</dbReference>
<feature type="transmembrane region" description="Helical" evidence="8">
    <location>
        <begin position="303"/>
        <end position="322"/>
    </location>
</feature>
<feature type="transmembrane region" description="Helical" evidence="8">
    <location>
        <begin position="104"/>
        <end position="131"/>
    </location>
</feature>
<dbReference type="RefSeq" id="WP_379951666.1">
    <property type="nucleotide sequence ID" value="NZ_JBHMAF010000194.1"/>
</dbReference>
<feature type="transmembrane region" description="Helical" evidence="8">
    <location>
        <begin position="185"/>
        <end position="207"/>
    </location>
</feature>
<dbReference type="Proteomes" id="UP001589609">
    <property type="component" value="Unassembled WGS sequence"/>
</dbReference>
<feature type="transmembrane region" description="Helical" evidence="8">
    <location>
        <begin position="12"/>
        <end position="30"/>
    </location>
</feature>
<dbReference type="Pfam" id="PF03845">
    <property type="entry name" value="Spore_permease"/>
    <property type="match status" value="1"/>
</dbReference>
<evidence type="ECO:0000313" key="9">
    <source>
        <dbReference type="EMBL" id="MFB9761506.1"/>
    </source>
</evidence>
<comment type="similarity">
    <text evidence="2">Belongs to the amino acid-polyamine-organocation (APC) superfamily. Spore germination protein (SGP) (TC 2.A.3.9) family.</text>
</comment>
<proteinExistence type="inferred from homology"/>
<sequence length="374" mass="41153">MNHEKIGIKQLFLLMLAFEIGTAIIFSIGTEAKQDSWLAVLVGMLYGVILILIFTTLCEYYPNNSLIQIIQIIFGRFIGYPLCITYIIYFISQGARISRDFAELILSTILVETPSLIIMASFVAVIIYTLRGGIEVFGRMAEMVVPVVLILLITTWIIIYASGVVDLKQLTPVLGTGIKTVWKTSFPNLTSLPFGELIVFTMVWPTLKDSKKAKTVGRAAVLTGGVLLTINMLGVLSVLGPYLIDRMNVPLLVTVRMVSMADFLERIDAVVILIMVAGGFFKVGVYIYGAAVGTAHLFQLQSYHSVLIPLGVIIISLGQVMVRNVTEHNSIGSIFDMSFVHLPLQLVIPGLLLIIAFLNSRENLTGTKCEKTNT</sequence>
<comment type="subcellular location">
    <subcellularLocation>
        <location evidence="1">Membrane</location>
        <topology evidence="1">Multi-pass membrane protein</topology>
    </subcellularLocation>
</comment>
<evidence type="ECO:0000256" key="5">
    <source>
        <dbReference type="ARBA" id="ARBA00022692"/>
    </source>
</evidence>
<evidence type="ECO:0000256" key="7">
    <source>
        <dbReference type="ARBA" id="ARBA00023136"/>
    </source>
</evidence>
<accession>A0ABV5WLK3</accession>
<keyword evidence="10" id="KW-1185">Reference proteome</keyword>
<dbReference type="InterPro" id="IPR004761">
    <property type="entry name" value="Spore_GerAB"/>
</dbReference>
<dbReference type="EMBL" id="JBHMAF010000194">
    <property type="protein sequence ID" value="MFB9761506.1"/>
    <property type="molecule type" value="Genomic_DNA"/>
</dbReference>
<name>A0ABV5WLK3_9BACI</name>